<evidence type="ECO:0000313" key="5">
    <source>
        <dbReference type="Proteomes" id="UP000471152"/>
    </source>
</evidence>
<dbReference type="PANTHER" id="PTHR33164:SF57">
    <property type="entry name" value="MARR-FAMILY TRANSCRIPTIONAL REGULATOR"/>
    <property type="match status" value="1"/>
</dbReference>
<dbReference type="EMBL" id="JAAGWH010000039">
    <property type="protein sequence ID" value="NEK95277.1"/>
    <property type="molecule type" value="Genomic_DNA"/>
</dbReference>
<dbReference type="PANTHER" id="PTHR33164">
    <property type="entry name" value="TRANSCRIPTIONAL REGULATOR, MARR FAMILY"/>
    <property type="match status" value="1"/>
</dbReference>
<dbReference type="SUPFAM" id="SSF46785">
    <property type="entry name" value="Winged helix' DNA-binding domain"/>
    <property type="match status" value="1"/>
</dbReference>
<keyword evidence="4" id="KW-1185">Reference proteome</keyword>
<organism evidence="2 4">
    <name type="scientific">Modestobacter muralis</name>
    <dbReference type="NCBI Taxonomy" id="1608614"/>
    <lineage>
        <taxon>Bacteria</taxon>
        <taxon>Bacillati</taxon>
        <taxon>Actinomycetota</taxon>
        <taxon>Actinomycetes</taxon>
        <taxon>Geodermatophilales</taxon>
        <taxon>Geodermatophilaceae</taxon>
        <taxon>Modestobacter</taxon>
    </lineage>
</organism>
<evidence type="ECO:0000259" key="1">
    <source>
        <dbReference type="PROSITE" id="PS50995"/>
    </source>
</evidence>
<reference evidence="2 4" key="1">
    <citation type="submission" date="2020-01" db="EMBL/GenBank/DDBJ databases">
        <title>the WGS Modestobacter muralis CPCC 204518.</title>
        <authorList>
            <person name="Jiang Z."/>
        </authorList>
    </citation>
    <scope>NUCLEOTIDE SEQUENCE [LARGE SCALE GENOMIC DNA]</scope>
    <source>
        <strain evidence="2 4">DSM 100205</strain>
    </source>
</reference>
<feature type="domain" description="HTH marR-type" evidence="1">
    <location>
        <begin position="1"/>
        <end position="116"/>
    </location>
</feature>
<dbReference type="InterPro" id="IPR036390">
    <property type="entry name" value="WH_DNA-bd_sf"/>
</dbReference>
<evidence type="ECO:0000313" key="2">
    <source>
        <dbReference type="EMBL" id="NEK95277.1"/>
    </source>
</evidence>
<dbReference type="InterPro" id="IPR000835">
    <property type="entry name" value="HTH_MarR-typ"/>
</dbReference>
<dbReference type="Proteomes" id="UP000468828">
    <property type="component" value="Unassembled WGS sequence"/>
</dbReference>
<sequence length="141" mass="14507">MAPAFDDASHVSSTVASVLGLLEAADGLRLGALARALGVDASVASRHVAAATELGLVQRRPDPADGRACQLSVTDAGRAVLAERRAARLRWLSGVLADWGDAEVDDLLAAVRRLRRDVVSASGSAVSPVRRPVPVPAVAAL</sequence>
<dbReference type="Pfam" id="PF12802">
    <property type="entry name" value="MarR_2"/>
    <property type="match status" value="1"/>
</dbReference>
<evidence type="ECO:0000313" key="4">
    <source>
        <dbReference type="Proteomes" id="UP000468828"/>
    </source>
</evidence>
<comment type="caution">
    <text evidence="2">The sequence shown here is derived from an EMBL/GenBank/DDBJ whole genome shotgun (WGS) entry which is preliminary data.</text>
</comment>
<dbReference type="AlphaFoldDB" id="A0A6P0EVQ3"/>
<accession>A0A6P0EVQ3</accession>
<evidence type="ECO:0000313" key="3">
    <source>
        <dbReference type="EMBL" id="NEN52165.1"/>
    </source>
</evidence>
<dbReference type="SMART" id="SM00347">
    <property type="entry name" value="HTH_MARR"/>
    <property type="match status" value="1"/>
</dbReference>
<dbReference type="InterPro" id="IPR036388">
    <property type="entry name" value="WH-like_DNA-bd_sf"/>
</dbReference>
<dbReference type="EMBL" id="JAAGWB010000041">
    <property type="protein sequence ID" value="NEN52165.1"/>
    <property type="molecule type" value="Genomic_DNA"/>
</dbReference>
<dbReference type="Gene3D" id="1.10.10.10">
    <property type="entry name" value="Winged helix-like DNA-binding domain superfamily/Winged helix DNA-binding domain"/>
    <property type="match status" value="1"/>
</dbReference>
<reference evidence="3 5" key="2">
    <citation type="submission" date="2020-02" db="EMBL/GenBank/DDBJ databases">
        <title>The WGS of Modestobacter muralis DSM 100205.</title>
        <authorList>
            <person name="Jiang Z."/>
        </authorList>
    </citation>
    <scope>NUCLEOTIDE SEQUENCE [LARGE SCALE GENOMIC DNA]</scope>
    <source>
        <strain evidence="3 5">DSM 100205</strain>
    </source>
</reference>
<gene>
    <name evidence="3" type="ORF">G3R41_14705</name>
    <name evidence="2" type="ORF">GCU67_14055</name>
</gene>
<dbReference type="PROSITE" id="PS50995">
    <property type="entry name" value="HTH_MARR_2"/>
    <property type="match status" value="1"/>
</dbReference>
<dbReference type="InterPro" id="IPR039422">
    <property type="entry name" value="MarR/SlyA-like"/>
</dbReference>
<proteinExistence type="predicted"/>
<dbReference type="GO" id="GO:0003700">
    <property type="term" value="F:DNA-binding transcription factor activity"/>
    <property type="evidence" value="ECO:0007669"/>
    <property type="project" value="InterPro"/>
</dbReference>
<protein>
    <submittedName>
        <fullName evidence="2">MarR family transcriptional regulator</fullName>
    </submittedName>
</protein>
<name>A0A6P0EVQ3_9ACTN</name>
<dbReference type="GO" id="GO:0006950">
    <property type="term" value="P:response to stress"/>
    <property type="evidence" value="ECO:0007669"/>
    <property type="project" value="TreeGrafter"/>
</dbReference>
<dbReference type="Proteomes" id="UP000471152">
    <property type="component" value="Unassembled WGS sequence"/>
</dbReference>